<proteinExistence type="predicted"/>
<evidence type="ECO:0000256" key="1">
    <source>
        <dbReference type="SAM" id="MobiDB-lite"/>
    </source>
</evidence>
<dbReference type="EMBL" id="DAKRPA010000065">
    <property type="protein sequence ID" value="DBA00359.1"/>
    <property type="molecule type" value="Genomic_DNA"/>
</dbReference>
<reference evidence="2" key="1">
    <citation type="submission" date="2022-11" db="EMBL/GenBank/DDBJ databases">
        <authorList>
            <person name="Morgan W.R."/>
            <person name="Tartar A."/>
        </authorList>
    </citation>
    <scope>NUCLEOTIDE SEQUENCE</scope>
    <source>
        <strain evidence="2">ARSEF 373</strain>
    </source>
</reference>
<feature type="region of interest" description="Disordered" evidence="1">
    <location>
        <begin position="279"/>
        <end position="300"/>
    </location>
</feature>
<evidence type="ECO:0000313" key="3">
    <source>
        <dbReference type="Proteomes" id="UP001146120"/>
    </source>
</evidence>
<protein>
    <submittedName>
        <fullName evidence="2">Uncharacterized protein</fullName>
    </submittedName>
</protein>
<accession>A0AAV2Z4S0</accession>
<dbReference type="AlphaFoldDB" id="A0AAV2Z4S0"/>
<comment type="caution">
    <text evidence="2">The sequence shown here is derived from an EMBL/GenBank/DDBJ whole genome shotgun (WGS) entry which is preliminary data.</text>
</comment>
<gene>
    <name evidence="2" type="ORF">N0F65_000544</name>
</gene>
<keyword evidence="3" id="KW-1185">Reference proteome</keyword>
<name>A0AAV2Z4S0_9STRA</name>
<dbReference type="Proteomes" id="UP001146120">
    <property type="component" value="Unassembled WGS sequence"/>
</dbReference>
<sequence>MGPAEAARVVPVDAVDRVQQQKKKRRRKISQVVTQTVIKQRSKLFNLTLDVQTLKNEIQNLTVLRDILRQKALSVNYVPSGSLMQVVREFYRLFRTGYHLNAVHGRRCKIREEEQTGFLHSVVDESVDLSNGLFGVDIMVEQLKRYAVFVRFLELDMKTFKITAAQETVVISTAGTFRMKILRTTIETIFPHVLSREDLVAKLVGMEATAPVRLLFCFHGTDKIARYDVDVGFLDMFSRVLADPRDVELLLGQAFIGKNAMFVTETTAEGALPAACAAQKPHRAAAQTDQSHEQRQDSVPSGPVMRLQRVLIDQFFRSFHLTSSPTTSERNAQQLHFFQTALDGLRFQYNGENGWQSLARQWDLLSSRFLVRSFRQTSDPQDLEQQASSSAQLTRVAVQAEYELEIDSFTLVRVFPHVDPASDVAQQLQSHVIGCTAGLVFSFSADSSVICALDETIHFHQAVLHALDFDLDQTHFVLGEAAISSQGMMIDTSVAQQPKTRTANCGRSINDLLN</sequence>
<evidence type="ECO:0000313" key="2">
    <source>
        <dbReference type="EMBL" id="DBA00359.1"/>
    </source>
</evidence>
<organism evidence="2 3">
    <name type="scientific">Lagenidium giganteum</name>
    <dbReference type="NCBI Taxonomy" id="4803"/>
    <lineage>
        <taxon>Eukaryota</taxon>
        <taxon>Sar</taxon>
        <taxon>Stramenopiles</taxon>
        <taxon>Oomycota</taxon>
        <taxon>Peronosporomycetes</taxon>
        <taxon>Pythiales</taxon>
        <taxon>Pythiaceae</taxon>
    </lineage>
</organism>
<reference evidence="2" key="2">
    <citation type="journal article" date="2023" name="Microbiol Resour">
        <title>Decontamination and Annotation of the Draft Genome Sequence of the Oomycete Lagenidium giganteum ARSEF 373.</title>
        <authorList>
            <person name="Morgan W.R."/>
            <person name="Tartar A."/>
        </authorList>
    </citation>
    <scope>NUCLEOTIDE SEQUENCE</scope>
    <source>
        <strain evidence="2">ARSEF 373</strain>
    </source>
</reference>